<dbReference type="InterPro" id="IPR036291">
    <property type="entry name" value="NAD(P)-bd_dom_sf"/>
</dbReference>
<dbReference type="PRINTS" id="PR00080">
    <property type="entry name" value="SDRFAMILY"/>
</dbReference>
<dbReference type="InterPro" id="IPR020904">
    <property type="entry name" value="Sc_DH/Rdtase_CS"/>
</dbReference>
<evidence type="ECO:0000256" key="2">
    <source>
        <dbReference type="ARBA" id="ARBA00023002"/>
    </source>
</evidence>
<protein>
    <submittedName>
        <fullName evidence="4">Oxidoreductase</fullName>
    </submittedName>
</protein>
<dbReference type="InterPro" id="IPR002347">
    <property type="entry name" value="SDR_fam"/>
</dbReference>
<dbReference type="PRINTS" id="PR00081">
    <property type="entry name" value="GDHRDH"/>
</dbReference>
<dbReference type="RefSeq" id="WP_111476060.1">
    <property type="nucleotide sequence ID" value="NZ_QHKM01000001.1"/>
</dbReference>
<dbReference type="FunFam" id="3.40.50.720:FF:000084">
    <property type="entry name" value="Short-chain dehydrogenase reductase"/>
    <property type="match status" value="1"/>
</dbReference>
<dbReference type="Pfam" id="PF13561">
    <property type="entry name" value="adh_short_C2"/>
    <property type="match status" value="1"/>
</dbReference>
<feature type="domain" description="Ketoreductase" evidence="3">
    <location>
        <begin position="7"/>
        <end position="190"/>
    </location>
</feature>
<dbReference type="AlphaFoldDB" id="A0A328BTY1"/>
<comment type="similarity">
    <text evidence="1">Belongs to the short-chain dehydrogenases/reductases (SDR) family.</text>
</comment>
<keyword evidence="5" id="KW-1185">Reference proteome</keyword>
<dbReference type="CDD" id="cd05233">
    <property type="entry name" value="SDR_c"/>
    <property type="match status" value="1"/>
</dbReference>
<dbReference type="PROSITE" id="PS00061">
    <property type="entry name" value="ADH_SHORT"/>
    <property type="match status" value="1"/>
</dbReference>
<organism evidence="4 5">
    <name type="scientific">Hymenobacter edaphi</name>
    <dbReference type="NCBI Taxonomy" id="2211146"/>
    <lineage>
        <taxon>Bacteria</taxon>
        <taxon>Pseudomonadati</taxon>
        <taxon>Bacteroidota</taxon>
        <taxon>Cytophagia</taxon>
        <taxon>Cytophagales</taxon>
        <taxon>Hymenobacteraceae</taxon>
        <taxon>Hymenobacter</taxon>
    </lineage>
</organism>
<accession>A0A328BTY1</accession>
<comment type="caution">
    <text evidence="4">The sequence shown here is derived from an EMBL/GenBank/DDBJ whole genome shotgun (WGS) entry which is preliminary data.</text>
</comment>
<evidence type="ECO:0000313" key="4">
    <source>
        <dbReference type="EMBL" id="RAK69324.1"/>
    </source>
</evidence>
<sequence>MTRFQDKVAIVTGGASGIGLAISQRLASEGARVVVVGRTEKQLTEGAELVKKAGAPAVWASVCDVAVEAQVEATVQGTLERFGRLDVIVNNAGLMLFKPLEQYSGEEWLRVLSVDLLGSFYFIKQGFLHMKPGSCIVNVSSIHAVETSPLVAPYAAAKAGVNSLTRSAALEGKPKGIRVNVVMPGAIDTPMLWDNPNVKSGVETIDKADVGRPEDVAATVAYLASDDAAFVQGAEVRVDGGRLDRL</sequence>
<dbReference type="SMART" id="SM00822">
    <property type="entry name" value="PKS_KR"/>
    <property type="match status" value="1"/>
</dbReference>
<evidence type="ECO:0000313" key="5">
    <source>
        <dbReference type="Proteomes" id="UP000248553"/>
    </source>
</evidence>
<proteinExistence type="inferred from homology"/>
<name>A0A328BTY1_9BACT</name>
<dbReference type="EMBL" id="QHKM01000001">
    <property type="protein sequence ID" value="RAK69324.1"/>
    <property type="molecule type" value="Genomic_DNA"/>
</dbReference>
<dbReference type="PANTHER" id="PTHR43639:SF1">
    <property type="entry name" value="SHORT-CHAIN DEHYDROGENASE_REDUCTASE FAMILY PROTEIN"/>
    <property type="match status" value="1"/>
</dbReference>
<dbReference type="SUPFAM" id="SSF51735">
    <property type="entry name" value="NAD(P)-binding Rossmann-fold domains"/>
    <property type="match status" value="1"/>
</dbReference>
<dbReference type="OrthoDB" id="9804104at2"/>
<dbReference type="Proteomes" id="UP000248553">
    <property type="component" value="Unassembled WGS sequence"/>
</dbReference>
<dbReference type="Gene3D" id="3.40.50.720">
    <property type="entry name" value="NAD(P)-binding Rossmann-like Domain"/>
    <property type="match status" value="1"/>
</dbReference>
<gene>
    <name evidence="4" type="ORF">DLM85_00205</name>
</gene>
<reference evidence="5" key="1">
    <citation type="submission" date="2018-05" db="EMBL/GenBank/DDBJ databases">
        <authorList>
            <person name="Nie L."/>
        </authorList>
    </citation>
    <scope>NUCLEOTIDE SEQUENCE [LARGE SCALE GENOMIC DNA]</scope>
    <source>
        <strain evidence="5">NL</strain>
    </source>
</reference>
<keyword evidence="2" id="KW-0560">Oxidoreductase</keyword>
<dbReference type="PANTHER" id="PTHR43639">
    <property type="entry name" value="OXIDOREDUCTASE, SHORT-CHAIN DEHYDROGENASE/REDUCTASE FAMILY (AFU_ORTHOLOGUE AFUA_5G02870)"/>
    <property type="match status" value="1"/>
</dbReference>
<dbReference type="InterPro" id="IPR057326">
    <property type="entry name" value="KR_dom"/>
</dbReference>
<dbReference type="GO" id="GO:0016491">
    <property type="term" value="F:oxidoreductase activity"/>
    <property type="evidence" value="ECO:0007669"/>
    <property type="project" value="UniProtKB-KW"/>
</dbReference>
<evidence type="ECO:0000256" key="1">
    <source>
        <dbReference type="ARBA" id="ARBA00006484"/>
    </source>
</evidence>
<evidence type="ECO:0000259" key="3">
    <source>
        <dbReference type="SMART" id="SM00822"/>
    </source>
</evidence>